<evidence type="ECO:0000259" key="1">
    <source>
        <dbReference type="Pfam" id="PF00849"/>
    </source>
</evidence>
<dbReference type="Gene3D" id="3.30.2350.10">
    <property type="entry name" value="Pseudouridine synthase"/>
    <property type="match status" value="1"/>
</dbReference>
<dbReference type="InterPro" id="IPR050188">
    <property type="entry name" value="RluA_PseudoU_synthase"/>
</dbReference>
<dbReference type="PROSITE" id="PS01129">
    <property type="entry name" value="PSI_RLU"/>
    <property type="match status" value="1"/>
</dbReference>
<organism evidence="2 3">
    <name type="scientific">Xanthomonas hyacinthi</name>
    <dbReference type="NCBI Taxonomy" id="56455"/>
    <lineage>
        <taxon>Bacteria</taxon>
        <taxon>Pseudomonadati</taxon>
        <taxon>Pseudomonadota</taxon>
        <taxon>Gammaproteobacteria</taxon>
        <taxon>Lysobacterales</taxon>
        <taxon>Lysobacteraceae</taxon>
        <taxon>Xanthomonas</taxon>
    </lineage>
</organism>
<dbReference type="GO" id="GO:0009982">
    <property type="term" value="F:pseudouridine synthase activity"/>
    <property type="evidence" value="ECO:0007669"/>
    <property type="project" value="InterPro"/>
</dbReference>
<accession>A0A2S7F1E9</accession>
<dbReference type="EMBL" id="MDEG01000002">
    <property type="protein sequence ID" value="PPU99193.1"/>
    <property type="molecule type" value="Genomic_DNA"/>
</dbReference>
<dbReference type="AlphaFoldDB" id="A0A2S7F1E9"/>
<protein>
    <submittedName>
        <fullName evidence="2">Pseudouridine synthase</fullName>
    </submittedName>
</protein>
<dbReference type="RefSeq" id="WP_046981223.1">
    <property type="nucleotide sequence ID" value="NZ_CP043476.1"/>
</dbReference>
<dbReference type="GO" id="GO:0003723">
    <property type="term" value="F:RNA binding"/>
    <property type="evidence" value="ECO:0007669"/>
    <property type="project" value="InterPro"/>
</dbReference>
<evidence type="ECO:0000313" key="2">
    <source>
        <dbReference type="EMBL" id="PPU99193.1"/>
    </source>
</evidence>
<dbReference type="Proteomes" id="UP000238261">
    <property type="component" value="Unassembled WGS sequence"/>
</dbReference>
<name>A0A2S7F1E9_9XANT</name>
<dbReference type="PANTHER" id="PTHR21600:SF84">
    <property type="entry name" value="PSEUDOURIDINE SYNTHASE RSUA_RLUA-LIKE DOMAIN-CONTAINING PROTEIN"/>
    <property type="match status" value="1"/>
</dbReference>
<dbReference type="InterPro" id="IPR006224">
    <property type="entry name" value="PsdUridine_synth_RluA-like_CS"/>
</dbReference>
<dbReference type="PANTHER" id="PTHR21600">
    <property type="entry name" value="MITOCHONDRIAL RNA PSEUDOURIDINE SYNTHASE"/>
    <property type="match status" value="1"/>
</dbReference>
<keyword evidence="3" id="KW-1185">Reference proteome</keyword>
<dbReference type="InterPro" id="IPR006145">
    <property type="entry name" value="PsdUridine_synth_RsuA/RluA"/>
</dbReference>
<sequence length="305" mass="33209">MSDPRPPSALVPAPSRWQLPPGPWPTLLDGLCARFPQVSRAQWQDRCARGRVQDLHGQPLPASLPYRVGLDVRYFREVADEAPIAGVERIVHADAHLVVADKPHGLPVTPSGRYLRETLLARLVARLGNPALVPLHRLDRATAGLVLFSADPGSRAAYQALFRERRIAKAYQALAPALPRQAFPLLRASRLVRGEPFFRMAEADGEANSLTRIAVLDAPEGPLWRYALAPVTGRKHQLRVHMAALGAPILGDALYPQLRAKEEDEAADTLHLLACGLACGLAFEDPLSGQARCFASAQTLAWPSA</sequence>
<dbReference type="SUPFAM" id="SSF55120">
    <property type="entry name" value="Pseudouridine synthase"/>
    <property type="match status" value="1"/>
</dbReference>
<dbReference type="Pfam" id="PF00849">
    <property type="entry name" value="PseudoU_synth_2"/>
    <property type="match status" value="1"/>
</dbReference>
<evidence type="ECO:0000313" key="3">
    <source>
        <dbReference type="Proteomes" id="UP000238261"/>
    </source>
</evidence>
<dbReference type="InterPro" id="IPR020103">
    <property type="entry name" value="PsdUridine_synth_cat_dom_sf"/>
</dbReference>
<proteinExistence type="predicted"/>
<reference evidence="3" key="1">
    <citation type="submission" date="2016-08" db="EMBL/GenBank/DDBJ databases">
        <authorList>
            <person name="Merda D."/>
            <person name="Briand M."/>
            <person name="Taghouti G."/>
            <person name="Carrere S."/>
            <person name="Gouzy J."/>
            <person name="Portier P."/>
            <person name="Jacques M.-A."/>
            <person name="Fischer-Le Saux M."/>
        </authorList>
    </citation>
    <scope>NUCLEOTIDE SEQUENCE [LARGE SCALE GENOMIC DNA]</scope>
    <source>
        <strain evidence="3">CFBP1156</strain>
    </source>
</reference>
<feature type="domain" description="Pseudouridine synthase RsuA/RluA-like" evidence="1">
    <location>
        <begin position="96"/>
        <end position="244"/>
    </location>
</feature>
<comment type="caution">
    <text evidence="2">The sequence shown here is derived from an EMBL/GenBank/DDBJ whole genome shotgun (WGS) entry which is preliminary data.</text>
</comment>
<dbReference type="GO" id="GO:0140098">
    <property type="term" value="F:catalytic activity, acting on RNA"/>
    <property type="evidence" value="ECO:0007669"/>
    <property type="project" value="UniProtKB-ARBA"/>
</dbReference>
<dbReference type="GO" id="GO:0000455">
    <property type="term" value="P:enzyme-directed rRNA pseudouridine synthesis"/>
    <property type="evidence" value="ECO:0007669"/>
    <property type="project" value="TreeGrafter"/>
</dbReference>
<gene>
    <name evidence="2" type="ORF">XhyaCFBP1156_02665</name>
</gene>
<dbReference type="OrthoDB" id="9807829at2"/>